<dbReference type="InterPro" id="IPR003680">
    <property type="entry name" value="Flavodoxin_fold"/>
</dbReference>
<evidence type="ECO:0000313" key="3">
    <source>
        <dbReference type="EMBL" id="NDV87677.1"/>
    </source>
</evidence>
<evidence type="ECO:0000256" key="1">
    <source>
        <dbReference type="ARBA" id="ARBA00023002"/>
    </source>
</evidence>
<gene>
    <name evidence="3" type="ORF">GTW51_13295</name>
</gene>
<keyword evidence="4" id="KW-1185">Reference proteome</keyword>
<reference evidence="3 4" key="1">
    <citation type="submission" date="2020-01" db="EMBL/GenBank/DDBJ databases">
        <title>Genomes of bacteria type strains.</title>
        <authorList>
            <person name="Chen J."/>
            <person name="Zhu S."/>
            <person name="Chen J."/>
        </authorList>
    </citation>
    <scope>NUCLEOTIDE SEQUENCE [LARGE SCALE GENOMIC DNA]</scope>
    <source>
        <strain evidence="3 4">KCTC 52919</strain>
    </source>
</reference>
<dbReference type="RefSeq" id="WP_163044421.1">
    <property type="nucleotide sequence ID" value="NZ_JAAAMJ010000009.1"/>
</dbReference>
<dbReference type="EMBL" id="JAAAMJ010000009">
    <property type="protein sequence ID" value="NDV87677.1"/>
    <property type="molecule type" value="Genomic_DNA"/>
</dbReference>
<dbReference type="PANTHER" id="PTHR47307">
    <property type="entry name" value="GLUTATHIONE-REGULATED POTASSIUM-EFFLUX SYSTEM ANCILLARY PROTEIN KEFG"/>
    <property type="match status" value="1"/>
</dbReference>
<dbReference type="Gene3D" id="3.40.50.360">
    <property type="match status" value="1"/>
</dbReference>
<sequence>MAKALVLVFHRDLSKSKANAALAIAADGIDGVEVVDVQARYRDGVIDMTKAAGSEAEKLLGAERIVLQFPIQWYSTPALLKAWQDAVLTRMYYVYPREEGGRLAGTPLMVAATAGNAPEAYGRDGGNHFSIDEILTPLKATAHRCSLPWQEPHIVFTADKLQPEALEQAARGYERALRNFISRTPGRAVQWAA</sequence>
<name>A0A6L9MIP9_9HYPH</name>
<evidence type="ECO:0000313" key="4">
    <source>
        <dbReference type="Proteomes" id="UP000476332"/>
    </source>
</evidence>
<organism evidence="3 4">
    <name type="scientific">Aurantimonas aggregata</name>
    <dbReference type="NCBI Taxonomy" id="2047720"/>
    <lineage>
        <taxon>Bacteria</taxon>
        <taxon>Pseudomonadati</taxon>
        <taxon>Pseudomonadota</taxon>
        <taxon>Alphaproteobacteria</taxon>
        <taxon>Hyphomicrobiales</taxon>
        <taxon>Aurantimonadaceae</taxon>
        <taxon>Aurantimonas</taxon>
    </lineage>
</organism>
<dbReference type="SUPFAM" id="SSF52218">
    <property type="entry name" value="Flavoproteins"/>
    <property type="match status" value="1"/>
</dbReference>
<dbReference type="GO" id="GO:0010181">
    <property type="term" value="F:FMN binding"/>
    <property type="evidence" value="ECO:0007669"/>
    <property type="project" value="TreeGrafter"/>
</dbReference>
<dbReference type="PANTHER" id="PTHR47307:SF1">
    <property type="entry name" value="GLUTATHIONE-REGULATED POTASSIUM-EFFLUX SYSTEM ANCILLARY PROTEIN KEFG"/>
    <property type="match status" value="1"/>
</dbReference>
<evidence type="ECO:0000259" key="2">
    <source>
        <dbReference type="Pfam" id="PF02525"/>
    </source>
</evidence>
<dbReference type="AlphaFoldDB" id="A0A6L9MIP9"/>
<proteinExistence type="predicted"/>
<comment type="caution">
    <text evidence="3">The sequence shown here is derived from an EMBL/GenBank/DDBJ whole genome shotgun (WGS) entry which is preliminary data.</text>
</comment>
<dbReference type="Pfam" id="PF02525">
    <property type="entry name" value="Flavodoxin_2"/>
    <property type="match status" value="1"/>
</dbReference>
<dbReference type="InterPro" id="IPR046980">
    <property type="entry name" value="KefG/KefF"/>
</dbReference>
<dbReference type="InterPro" id="IPR029039">
    <property type="entry name" value="Flavoprotein-like_sf"/>
</dbReference>
<protein>
    <submittedName>
        <fullName evidence="3">Flavodoxin family protein</fullName>
    </submittedName>
</protein>
<dbReference type="Proteomes" id="UP000476332">
    <property type="component" value="Unassembled WGS sequence"/>
</dbReference>
<feature type="domain" description="Flavodoxin-like fold" evidence="2">
    <location>
        <begin position="3"/>
        <end position="175"/>
    </location>
</feature>
<keyword evidence="1" id="KW-0560">Oxidoreductase</keyword>
<accession>A0A6L9MIP9</accession>
<dbReference type="GO" id="GO:0009055">
    <property type="term" value="F:electron transfer activity"/>
    <property type="evidence" value="ECO:0007669"/>
    <property type="project" value="TreeGrafter"/>
</dbReference>
<dbReference type="GO" id="GO:0003955">
    <property type="term" value="F:NAD(P)H dehydrogenase (quinone) activity"/>
    <property type="evidence" value="ECO:0007669"/>
    <property type="project" value="TreeGrafter"/>
</dbReference>